<dbReference type="AlphaFoldDB" id="K0KLD8"/>
<gene>
    <name evidence="3" type="ORF">BN7_1733</name>
</gene>
<dbReference type="Proteomes" id="UP000009328">
    <property type="component" value="Unassembled WGS sequence"/>
</dbReference>
<keyword evidence="2" id="KW-0472">Membrane</keyword>
<evidence type="ECO:0000256" key="2">
    <source>
        <dbReference type="SAM" id="Phobius"/>
    </source>
</evidence>
<feature type="compositionally biased region" description="Polar residues" evidence="1">
    <location>
        <begin position="249"/>
        <end position="265"/>
    </location>
</feature>
<evidence type="ECO:0000256" key="1">
    <source>
        <dbReference type="SAM" id="MobiDB-lite"/>
    </source>
</evidence>
<dbReference type="InParanoid" id="K0KLD8"/>
<comment type="caution">
    <text evidence="3">The sequence shown here is derived from an EMBL/GenBank/DDBJ whole genome shotgun (WGS) entry which is preliminary data.</text>
</comment>
<evidence type="ECO:0000313" key="3">
    <source>
        <dbReference type="EMBL" id="CCH42189.1"/>
    </source>
</evidence>
<keyword evidence="2" id="KW-0812">Transmembrane</keyword>
<dbReference type="HOGENOM" id="CLU_763340_0_0_1"/>
<protein>
    <recommendedName>
        <fullName evidence="5">Transmembrane protein</fullName>
    </recommendedName>
</protein>
<feature type="region of interest" description="Disordered" evidence="1">
    <location>
        <begin position="41"/>
        <end position="61"/>
    </location>
</feature>
<evidence type="ECO:0008006" key="5">
    <source>
        <dbReference type="Google" id="ProtNLM"/>
    </source>
</evidence>
<accession>K0KLD8</accession>
<proteinExistence type="predicted"/>
<keyword evidence="2" id="KW-1133">Transmembrane helix</keyword>
<feature type="region of interest" description="Disordered" evidence="1">
    <location>
        <begin position="242"/>
        <end position="265"/>
    </location>
</feature>
<sequence length="363" mass="42104">MKSPTKYEKNIKNIIGKFDKISSPKKKPLSFIQEILPKDQESHISSKDIKHDQSIQQEQVQLSQDPILQSSPNVKVLSQEQYVQQIESYIKSGYLESIIDSEENKNDLEPKLIDFDSAPKDEDSNSKHESIKYDIKPEMKDNENKLETINFPKDQDQTIDDPEATKSVIFSQIAESNPIVQSTNLETITINDYEFDEEDHSPDYVYRPLAEPQEEYDEAFGKFTFKERYKNIQTDDIELLEDDEEEESSSYNDSPTSHQSLFGSTLQQDQDEEDSLIKDAMHHERPFFKSIIYIDVFTGYIGLGLFVLMIILRFLYMWQQREEVSFLRSEVKELSGVVKALEMKFSKLDVTASSINIPINFAQ</sequence>
<feature type="compositionally biased region" description="Basic and acidic residues" evidence="1">
    <location>
        <begin position="41"/>
        <end position="53"/>
    </location>
</feature>
<feature type="region of interest" description="Disordered" evidence="1">
    <location>
        <begin position="113"/>
        <end position="134"/>
    </location>
</feature>
<name>K0KLD8_WICCF</name>
<organism evidence="3 4">
    <name type="scientific">Wickerhamomyces ciferrii (strain ATCC 14091 / BCRC 22168 / CBS 111 / JCM 3599 / NBRC 0793 / NRRL Y-1031 F-60-10)</name>
    <name type="common">Yeast</name>
    <name type="synonym">Pichia ciferrii</name>
    <dbReference type="NCBI Taxonomy" id="1206466"/>
    <lineage>
        <taxon>Eukaryota</taxon>
        <taxon>Fungi</taxon>
        <taxon>Dikarya</taxon>
        <taxon>Ascomycota</taxon>
        <taxon>Saccharomycotina</taxon>
        <taxon>Saccharomycetes</taxon>
        <taxon>Phaffomycetales</taxon>
        <taxon>Wickerhamomycetaceae</taxon>
        <taxon>Wickerhamomyces</taxon>
    </lineage>
</organism>
<feature type="transmembrane region" description="Helical" evidence="2">
    <location>
        <begin position="291"/>
        <end position="316"/>
    </location>
</feature>
<evidence type="ECO:0000313" key="4">
    <source>
        <dbReference type="Proteomes" id="UP000009328"/>
    </source>
</evidence>
<reference evidence="3 4" key="1">
    <citation type="journal article" date="2012" name="Eukaryot. Cell">
        <title>Draft genome sequence of Wickerhamomyces ciferrii NRRL Y-1031 F-60-10.</title>
        <authorList>
            <person name="Schneider J."/>
            <person name="Andrea H."/>
            <person name="Blom J."/>
            <person name="Jaenicke S."/>
            <person name="Ruckert C."/>
            <person name="Schorsch C."/>
            <person name="Szczepanowski R."/>
            <person name="Farwick M."/>
            <person name="Goesmann A."/>
            <person name="Puhler A."/>
            <person name="Schaffer S."/>
            <person name="Tauch A."/>
            <person name="Kohler T."/>
            <person name="Brinkrolf K."/>
        </authorList>
    </citation>
    <scope>NUCLEOTIDE SEQUENCE [LARGE SCALE GENOMIC DNA]</scope>
    <source>
        <strain evidence="4">ATCC 14091 / BCRC 22168 / CBS 111 / JCM 3599 / NBRC 0793 / NRRL Y-1031 F-60-10</strain>
    </source>
</reference>
<keyword evidence="4" id="KW-1185">Reference proteome</keyword>
<dbReference type="EMBL" id="CAIF01000039">
    <property type="protein sequence ID" value="CCH42189.1"/>
    <property type="molecule type" value="Genomic_DNA"/>
</dbReference>